<proteinExistence type="inferred from homology"/>
<dbReference type="EMBL" id="BMGI01000001">
    <property type="protein sequence ID" value="GGD24771.1"/>
    <property type="molecule type" value="Genomic_DNA"/>
</dbReference>
<gene>
    <name evidence="4" type="primary">dsrC-2</name>
    <name evidence="4" type="ORF">GCM10011358_06500</name>
</gene>
<dbReference type="Proteomes" id="UP000617355">
    <property type="component" value="Unassembled WGS sequence"/>
</dbReference>
<accession>A0ABQ1QFZ4</accession>
<evidence type="ECO:0000256" key="1">
    <source>
        <dbReference type="ARBA" id="ARBA00004496"/>
    </source>
</evidence>
<dbReference type="InterPro" id="IPR007453">
    <property type="entry name" value="DsrC/TusE"/>
</dbReference>
<dbReference type="SUPFAM" id="SSF69721">
    <property type="entry name" value="DsrC, the gamma subunit of dissimilatory sulfite reductase"/>
    <property type="match status" value="1"/>
</dbReference>
<protein>
    <submittedName>
        <fullName evidence="4">Sulfurtransferase TusE</fullName>
    </submittedName>
</protein>
<dbReference type="PANTHER" id="PTHR37010:SF1">
    <property type="entry name" value="SULFURTRANSFERASE TUSE"/>
    <property type="match status" value="1"/>
</dbReference>
<dbReference type="InterPro" id="IPR042072">
    <property type="entry name" value="DsrC-like_C"/>
</dbReference>
<reference evidence="5" key="1">
    <citation type="journal article" date="2019" name="Int. J. Syst. Evol. Microbiol.">
        <title>The Global Catalogue of Microorganisms (GCM) 10K type strain sequencing project: providing services to taxonomists for standard genome sequencing and annotation.</title>
        <authorList>
            <consortium name="The Broad Institute Genomics Platform"/>
            <consortium name="The Broad Institute Genome Sequencing Center for Infectious Disease"/>
            <person name="Wu L."/>
            <person name="Ma J."/>
        </authorList>
    </citation>
    <scope>NUCLEOTIDE SEQUENCE [LARGE SCALE GENOMIC DNA]</scope>
    <source>
        <strain evidence="5">CGMCC 1.12922</strain>
    </source>
</reference>
<evidence type="ECO:0000313" key="4">
    <source>
        <dbReference type="EMBL" id="GGD24771.1"/>
    </source>
</evidence>
<dbReference type="InterPro" id="IPR025526">
    <property type="entry name" value="DsrC-like_dom_sf"/>
</dbReference>
<dbReference type="PANTHER" id="PTHR37010">
    <property type="entry name" value="SULFURTRANSFERASE TUSE"/>
    <property type="match status" value="1"/>
</dbReference>
<comment type="subcellular location">
    <subcellularLocation>
        <location evidence="1">Cytoplasm</location>
    </subcellularLocation>
</comment>
<keyword evidence="3" id="KW-0963">Cytoplasm</keyword>
<evidence type="ECO:0000256" key="2">
    <source>
        <dbReference type="ARBA" id="ARBA00005718"/>
    </source>
</evidence>
<keyword evidence="5" id="KW-1185">Reference proteome</keyword>
<dbReference type="Gene3D" id="3.30.1420.10">
    <property type="match status" value="1"/>
</dbReference>
<dbReference type="NCBIfam" id="TIGR03342">
    <property type="entry name" value="dsrC_tusE_dsvC"/>
    <property type="match status" value="1"/>
</dbReference>
<dbReference type="InterPro" id="IPR043163">
    <property type="entry name" value="DsrC-like_N"/>
</dbReference>
<dbReference type="PIRSF" id="PIRSF006223">
    <property type="entry name" value="DsrC_TusE"/>
    <property type="match status" value="1"/>
</dbReference>
<sequence length="127" mass="14583">MFAPASIWEDMEDIMAFEFNGQSVETTATGYLVNLEDWSEDLARAMAEAEEVGELTERHWDVINYLREEYFDNRENQPNTRAIIKAMSDKWGEKIKQDALYALFPLDPSKQGGRIAGLPESRRKGGY</sequence>
<evidence type="ECO:0000256" key="3">
    <source>
        <dbReference type="ARBA" id="ARBA00022490"/>
    </source>
</evidence>
<comment type="similarity">
    <text evidence="2">Belongs to the DsrC/TusE family.</text>
</comment>
<dbReference type="Pfam" id="PF04358">
    <property type="entry name" value="DsrC"/>
    <property type="match status" value="1"/>
</dbReference>
<comment type="caution">
    <text evidence="4">The sequence shown here is derived from an EMBL/GenBank/DDBJ whole genome shotgun (WGS) entry which is preliminary data.</text>
</comment>
<name>A0ABQ1QFZ4_9RHOB</name>
<evidence type="ECO:0000313" key="5">
    <source>
        <dbReference type="Proteomes" id="UP000617355"/>
    </source>
</evidence>
<dbReference type="Gene3D" id="1.10.10.370">
    <property type="entry name" value="DsrC-like protein, C-terminal domain"/>
    <property type="match status" value="1"/>
</dbReference>
<organism evidence="4 5">
    <name type="scientific">Sinisalibacter lacisalsi</name>
    <dbReference type="NCBI Taxonomy" id="1526570"/>
    <lineage>
        <taxon>Bacteria</taxon>
        <taxon>Pseudomonadati</taxon>
        <taxon>Pseudomonadota</taxon>
        <taxon>Alphaproteobacteria</taxon>
        <taxon>Rhodobacterales</taxon>
        <taxon>Roseobacteraceae</taxon>
        <taxon>Sinisalibacter</taxon>
    </lineage>
</organism>